<organism evidence="1 2">
    <name type="scientific">Staphylococcus phage SeAlphi</name>
    <dbReference type="NCBI Taxonomy" id="2835941"/>
    <lineage>
        <taxon>Viruses</taxon>
        <taxon>Duplodnaviria</taxon>
        <taxon>Heunggongvirae</taxon>
        <taxon>Uroviricota</taxon>
        <taxon>Caudoviricetes</taxon>
        <taxon>Rountreeviridae</taxon>
        <taxon>Rakietenvirinae</taxon>
        <taxon>Andhravirus</taxon>
        <taxon>Andhravirus sealphi</taxon>
    </lineage>
</organism>
<dbReference type="EMBL" id="MZ152915">
    <property type="protein sequence ID" value="QXN76733.1"/>
    <property type="molecule type" value="Genomic_DNA"/>
</dbReference>
<keyword evidence="2" id="KW-1185">Reference proteome</keyword>
<dbReference type="KEGG" id="vg:77936628"/>
<dbReference type="GeneID" id="77936628"/>
<evidence type="ECO:0000313" key="1">
    <source>
        <dbReference type="EMBL" id="QXN76733.1"/>
    </source>
</evidence>
<sequence length="79" mass="9124">MPPFYYGVIKMLSFEKSIIDVLEKAYAMNKGFVVLCQRSKKYLSRTLKFLDDIKCEYITITDKDGTINIVIDVNSYKGV</sequence>
<protein>
    <submittedName>
        <fullName evidence="1">Uncharacterized protein</fullName>
    </submittedName>
</protein>
<accession>A0AAE7SIQ6</accession>
<evidence type="ECO:0000313" key="2">
    <source>
        <dbReference type="Proteomes" id="UP000827253"/>
    </source>
</evidence>
<dbReference type="RefSeq" id="YP_010660679.1">
    <property type="nucleotide sequence ID" value="NC_070880.1"/>
</dbReference>
<dbReference type="Proteomes" id="UP000827253">
    <property type="component" value="Segment"/>
</dbReference>
<reference evidence="1 2" key="1">
    <citation type="submission" date="2021-05" db="EMBL/GenBank/DDBJ databases">
        <title>/.</title>
        <authorList>
            <person name="Gelman D."/>
            <person name="Yosef A."/>
            <person name="Alkalay-Oren S."/>
            <person name="Coppenhagen-Glazer S."/>
            <person name="Hazan R."/>
        </authorList>
    </citation>
    <scope>NUCLEOTIDE SEQUENCE [LARGE SCALE GENOMIC DNA]</scope>
</reference>
<name>A0AAE7SIQ6_9CAUD</name>
<proteinExistence type="predicted"/>